<evidence type="ECO:0000313" key="1">
    <source>
        <dbReference type="EMBL" id="KNZ63566.1"/>
    </source>
</evidence>
<proteinExistence type="predicted"/>
<comment type="caution">
    <text evidence="1">The sequence shown here is derived from an EMBL/GenBank/DDBJ whole genome shotgun (WGS) entry which is preliminary data.</text>
</comment>
<dbReference type="Proteomes" id="UP000037035">
    <property type="component" value="Unassembled WGS sequence"/>
</dbReference>
<accession>A0A0L6VS88</accession>
<gene>
    <name evidence="1" type="ORF">VP01_1126g1</name>
</gene>
<reference evidence="1 2" key="1">
    <citation type="submission" date="2015-08" db="EMBL/GenBank/DDBJ databases">
        <title>Next Generation Sequencing and Analysis of the Genome of Puccinia sorghi L Schw, the Causal Agent of Maize Common Rust.</title>
        <authorList>
            <person name="Rochi L."/>
            <person name="Burguener G."/>
            <person name="Darino M."/>
            <person name="Turjanski A."/>
            <person name="Kreff E."/>
            <person name="Dieguez M.J."/>
            <person name="Sacco F."/>
        </authorList>
    </citation>
    <scope>NUCLEOTIDE SEQUENCE [LARGE SCALE GENOMIC DNA]</scope>
    <source>
        <strain evidence="1 2">RO10H11247</strain>
    </source>
</reference>
<protein>
    <submittedName>
        <fullName evidence="1">Uncharacterized protein</fullName>
    </submittedName>
</protein>
<organism evidence="1 2">
    <name type="scientific">Puccinia sorghi</name>
    <dbReference type="NCBI Taxonomy" id="27349"/>
    <lineage>
        <taxon>Eukaryota</taxon>
        <taxon>Fungi</taxon>
        <taxon>Dikarya</taxon>
        <taxon>Basidiomycota</taxon>
        <taxon>Pucciniomycotina</taxon>
        <taxon>Pucciniomycetes</taxon>
        <taxon>Pucciniales</taxon>
        <taxon>Pucciniaceae</taxon>
        <taxon>Puccinia</taxon>
    </lineage>
</organism>
<dbReference type="AlphaFoldDB" id="A0A0L6VS88"/>
<dbReference type="EMBL" id="LAVV01001410">
    <property type="protein sequence ID" value="KNZ63566.1"/>
    <property type="molecule type" value="Genomic_DNA"/>
</dbReference>
<sequence>MCLTNFLILKLIIESELHPSRTVPFKSSSFNLPHLNCKIIENALVSLVHQYHLSIMIGITLLNIFLSCLFPDTTKEACWQIKYSISWDCNAIHIKCFCHKMELVVNSGLKKLCLDAPPLRKLKKSFLGSVSYLNKLKPIAEEDEEEEIVDEEGSYFEYPQNLFHSKRLGPQIAGYGIRSKIGCESLRNAYNTREIIDAMLCDDFVKFQDQITRKIHKKTHKLLGNFKEIHFTKADWRFEEEVGSLFPRKHFYSDVSQDDKKNLRNIRKRHLIVRPWNFDKQEAQLKKTQDDIEELEKNTPKFNNYNIFELFSSPPNSAESRELEVYVKNMDHLETPAAKDKKSFLIWWKVSCLYFENDFFLSLHYRTIKRHFLSYFLCHRQLRSLCSHMWLKKGIQVTEKSEKAKIVVKNYFDFSQKTSRNKFVFIFYISSLE</sequence>
<name>A0A0L6VS88_9BASI</name>
<evidence type="ECO:0000313" key="2">
    <source>
        <dbReference type="Proteomes" id="UP000037035"/>
    </source>
</evidence>
<dbReference type="VEuPathDB" id="FungiDB:VP01_1126g1"/>
<keyword evidence="2" id="KW-1185">Reference proteome</keyword>